<dbReference type="GO" id="GO:0003700">
    <property type="term" value="F:DNA-binding transcription factor activity"/>
    <property type="evidence" value="ECO:0007669"/>
    <property type="project" value="InterPro"/>
</dbReference>
<dbReference type="Proteomes" id="UP000218172">
    <property type="component" value="Unassembled WGS sequence"/>
</dbReference>
<dbReference type="PRINTS" id="PR00598">
    <property type="entry name" value="HTHMARR"/>
</dbReference>
<gene>
    <name evidence="2" type="ORF">COC19_00085</name>
</gene>
<dbReference type="PANTHER" id="PTHR33164:SF95">
    <property type="entry name" value="TRANSCRIPTIONAL REGULATOR"/>
    <property type="match status" value="1"/>
</dbReference>
<organism evidence="2 3">
    <name type="scientific">SAR86 cluster bacterium</name>
    <dbReference type="NCBI Taxonomy" id="2030880"/>
    <lineage>
        <taxon>Bacteria</taxon>
        <taxon>Pseudomonadati</taxon>
        <taxon>Pseudomonadota</taxon>
        <taxon>Gammaproteobacteria</taxon>
        <taxon>SAR86 cluster</taxon>
    </lineage>
</organism>
<evidence type="ECO:0000313" key="2">
    <source>
        <dbReference type="EMBL" id="PCH64209.1"/>
    </source>
</evidence>
<comment type="caution">
    <text evidence="2">The sequence shown here is derived from an EMBL/GenBank/DDBJ whole genome shotgun (WGS) entry which is preliminary data.</text>
</comment>
<dbReference type="Pfam" id="PF12802">
    <property type="entry name" value="MarR_2"/>
    <property type="match status" value="1"/>
</dbReference>
<feature type="domain" description="HTH marR-type" evidence="1">
    <location>
        <begin position="1"/>
        <end position="137"/>
    </location>
</feature>
<name>A0A2A4MV90_9GAMM</name>
<dbReference type="AlphaFoldDB" id="A0A2A4MV90"/>
<evidence type="ECO:0000313" key="3">
    <source>
        <dbReference type="Proteomes" id="UP000218172"/>
    </source>
</evidence>
<dbReference type="SMART" id="SM00347">
    <property type="entry name" value="HTH_MARR"/>
    <property type="match status" value="1"/>
</dbReference>
<sequence>MQNFKQQPSFKIRVLQQNAVSIFMEECRDHGITPLQYALLSALQYTPGIDQKAIAKEVALDASTLGNIAIRIAKRGMIDRYPGQHDRRAKMLYLTTAGQELLSQVEEGVEKTQQRILAPLSVEERQQFLGLLAKLSSYEN</sequence>
<dbReference type="InterPro" id="IPR036388">
    <property type="entry name" value="WH-like_DNA-bd_sf"/>
</dbReference>
<reference evidence="3" key="1">
    <citation type="submission" date="2017-08" db="EMBL/GenBank/DDBJ databases">
        <title>A dynamic microbial community with high functional redundancy inhabits the cold, oxic subseafloor aquifer.</title>
        <authorList>
            <person name="Tully B.J."/>
            <person name="Wheat C.G."/>
            <person name="Glazer B.T."/>
            <person name="Huber J.A."/>
        </authorList>
    </citation>
    <scope>NUCLEOTIDE SEQUENCE [LARGE SCALE GENOMIC DNA]</scope>
</reference>
<evidence type="ECO:0000259" key="1">
    <source>
        <dbReference type="PROSITE" id="PS50995"/>
    </source>
</evidence>
<proteinExistence type="predicted"/>
<dbReference type="EMBL" id="NVQR01000001">
    <property type="protein sequence ID" value="PCH64209.1"/>
    <property type="molecule type" value="Genomic_DNA"/>
</dbReference>
<dbReference type="InterPro" id="IPR039422">
    <property type="entry name" value="MarR/SlyA-like"/>
</dbReference>
<dbReference type="InterPro" id="IPR000835">
    <property type="entry name" value="HTH_MarR-typ"/>
</dbReference>
<protein>
    <submittedName>
        <fullName evidence="2">MarR family transcriptional regulator</fullName>
    </submittedName>
</protein>
<dbReference type="PROSITE" id="PS50995">
    <property type="entry name" value="HTH_MARR_2"/>
    <property type="match status" value="1"/>
</dbReference>
<dbReference type="PANTHER" id="PTHR33164">
    <property type="entry name" value="TRANSCRIPTIONAL REGULATOR, MARR FAMILY"/>
    <property type="match status" value="1"/>
</dbReference>
<dbReference type="GO" id="GO:0006950">
    <property type="term" value="P:response to stress"/>
    <property type="evidence" value="ECO:0007669"/>
    <property type="project" value="TreeGrafter"/>
</dbReference>
<accession>A0A2A4MV90</accession>
<dbReference type="Gene3D" id="1.10.10.10">
    <property type="entry name" value="Winged helix-like DNA-binding domain superfamily/Winged helix DNA-binding domain"/>
    <property type="match status" value="1"/>
</dbReference>
<dbReference type="InterPro" id="IPR036390">
    <property type="entry name" value="WH_DNA-bd_sf"/>
</dbReference>
<dbReference type="SUPFAM" id="SSF46785">
    <property type="entry name" value="Winged helix' DNA-binding domain"/>
    <property type="match status" value="1"/>
</dbReference>